<dbReference type="OrthoDB" id="5416804at2"/>
<evidence type="ECO:0000313" key="1">
    <source>
        <dbReference type="EMBL" id="ABW68202.1"/>
    </source>
</evidence>
<dbReference type="eggNOG" id="COG1102">
    <property type="taxonomic scope" value="Bacteria"/>
</dbReference>
<dbReference type="EMBL" id="CP000859">
    <property type="protein sequence ID" value="ABW68202.1"/>
    <property type="molecule type" value="Genomic_DNA"/>
</dbReference>
<dbReference type="RefSeq" id="WP_012175814.1">
    <property type="nucleotide sequence ID" value="NC_009943.1"/>
</dbReference>
<gene>
    <name evidence="1" type="ordered locus">Dole_2398</name>
</gene>
<evidence type="ECO:0000313" key="2">
    <source>
        <dbReference type="Proteomes" id="UP000008561"/>
    </source>
</evidence>
<name>A8ZVL5_DESOH</name>
<accession>A8ZVL5</accession>
<reference evidence="1 2" key="1">
    <citation type="submission" date="2007-10" db="EMBL/GenBank/DDBJ databases">
        <title>Complete sequence of Desulfococcus oleovorans Hxd3.</title>
        <authorList>
            <consortium name="US DOE Joint Genome Institute"/>
            <person name="Copeland A."/>
            <person name="Lucas S."/>
            <person name="Lapidus A."/>
            <person name="Barry K."/>
            <person name="Glavina del Rio T."/>
            <person name="Dalin E."/>
            <person name="Tice H."/>
            <person name="Pitluck S."/>
            <person name="Kiss H."/>
            <person name="Brettin T."/>
            <person name="Bruce D."/>
            <person name="Detter J.C."/>
            <person name="Han C."/>
            <person name="Schmutz J."/>
            <person name="Larimer F."/>
            <person name="Land M."/>
            <person name="Hauser L."/>
            <person name="Kyrpides N."/>
            <person name="Kim E."/>
            <person name="Wawrik B."/>
            <person name="Richardson P."/>
        </authorList>
    </citation>
    <scope>NUCLEOTIDE SEQUENCE [LARGE SCALE GENOMIC DNA]</scope>
    <source>
        <strain evidence="2">DSM 6200 / JCM 39069 / Hxd3</strain>
    </source>
</reference>
<dbReference type="AlphaFoldDB" id="A8ZVL5"/>
<protein>
    <submittedName>
        <fullName evidence="1">Response regulator receiver protein</fullName>
    </submittedName>
</protein>
<dbReference type="KEGG" id="dol:Dole_2398"/>
<keyword evidence="2" id="KW-1185">Reference proteome</keyword>
<dbReference type="Proteomes" id="UP000008561">
    <property type="component" value="Chromosome"/>
</dbReference>
<dbReference type="Pfam" id="PF13189">
    <property type="entry name" value="Cytidylate_kin2"/>
    <property type="match status" value="1"/>
</dbReference>
<dbReference type="HOGENOM" id="CLU_065155_0_1_7"/>
<proteinExistence type="predicted"/>
<sequence length="271" mass="30017">MAIITISRGSSSMGKAVAEQVARRLGYRLISREVLLDASSRFNVPEIKLEKAIHDAPGILDRYRHSSQSYVAYIRSALVEQVVADNVVYHGLAGHLLLKGLSQVLKVRINADMEKRVAVVMKRDRIPADEARNRIQEDDRQRRKWTQALYGQDPWDASLYDLTICIDTLSVDNAVDFICQAAGTDGFQATEKNRRQVSDMAVACRVKAALVDEFPHVGVTCEYGNVLVYTGTGSDHGSGKLAKKIDRVRETVEGIFHIEIHSGVVVPAEAV</sequence>
<dbReference type="InterPro" id="IPR027417">
    <property type="entry name" value="P-loop_NTPase"/>
</dbReference>
<dbReference type="STRING" id="96561.Dole_2398"/>
<organism evidence="1 2">
    <name type="scientific">Desulfosudis oleivorans (strain DSM 6200 / JCM 39069 / Hxd3)</name>
    <name type="common">Desulfococcus oleovorans</name>
    <dbReference type="NCBI Taxonomy" id="96561"/>
    <lineage>
        <taxon>Bacteria</taxon>
        <taxon>Pseudomonadati</taxon>
        <taxon>Thermodesulfobacteriota</taxon>
        <taxon>Desulfobacteria</taxon>
        <taxon>Desulfobacterales</taxon>
        <taxon>Desulfosudaceae</taxon>
        <taxon>Desulfosudis</taxon>
    </lineage>
</organism>
<dbReference type="SUPFAM" id="SSF52540">
    <property type="entry name" value="P-loop containing nucleoside triphosphate hydrolases"/>
    <property type="match status" value="1"/>
</dbReference>
<dbReference type="Gene3D" id="3.40.50.300">
    <property type="entry name" value="P-loop containing nucleotide triphosphate hydrolases"/>
    <property type="match status" value="1"/>
</dbReference>